<evidence type="ECO:0000256" key="3">
    <source>
        <dbReference type="ARBA" id="ARBA00013049"/>
    </source>
</evidence>
<dbReference type="Gene3D" id="3.90.1150.10">
    <property type="entry name" value="Aspartate Aminotransferase, domain 1"/>
    <property type="match status" value="1"/>
</dbReference>
<dbReference type="FunFam" id="3.90.1150.10:FF:000049">
    <property type="entry name" value="Alanine-glyoxylate aminotransferase 1"/>
    <property type="match status" value="1"/>
</dbReference>
<dbReference type="EMBL" id="CYGV01001509">
    <property type="protein sequence ID" value="CUA74890.1"/>
    <property type="molecule type" value="Genomic_DNA"/>
</dbReference>
<sequence>MQRAESTSTATQRLRQISQHIMAGQQTFKQEPHKLLVIPGPIEIADEVLYANAHPSMSHVAADFIPVFGDCVRMLRQVLYTREGQPFLVAGSGTLGWDMAACNLVEAGEDVLVLNSGYFGDSFADCLGVYGAKVTQIKAEIGAAVAQADIERALKQKKYKALAFTHVDTSTGVLSDAKMIGEVVKRISPETLIFLDGVCSVASEEIRMDDWGIDVIISATQKGLGTPSGLSVVCASQRALSVLKARKTPVSSYFADWNRWLPVMQAYEKGVPSYFATPPVNLVYAFHASLSSITQRQPSLEERFRLHREASFRIKQAMTDLGLKLVPKDLAYAATGMTAVYFPEGIVASDIIPRMLKQDIVIAAGLHKDIKDKYFRIGHMGLTATDMTRGDIDRIISALRKAFAEARAKY</sequence>
<evidence type="ECO:0000256" key="8">
    <source>
        <dbReference type="PIRSR" id="PIRSR000524-50"/>
    </source>
</evidence>
<dbReference type="InterPro" id="IPR000192">
    <property type="entry name" value="Aminotrans_V_dom"/>
</dbReference>
<evidence type="ECO:0000256" key="5">
    <source>
        <dbReference type="ARBA" id="ARBA00022679"/>
    </source>
</evidence>
<dbReference type="FunFam" id="3.40.640.10:FF:000027">
    <property type="entry name" value="Serine--pyruvate aminotransferase, mitochondrial"/>
    <property type="match status" value="1"/>
</dbReference>
<accession>A0A0K6G8S5</accession>
<evidence type="ECO:0000256" key="4">
    <source>
        <dbReference type="ARBA" id="ARBA00022576"/>
    </source>
</evidence>
<comment type="cofactor">
    <cofactor evidence="1 8 10">
        <name>pyridoxal 5'-phosphate</name>
        <dbReference type="ChEBI" id="CHEBI:597326"/>
    </cofactor>
</comment>
<dbReference type="Gene3D" id="3.40.640.10">
    <property type="entry name" value="Type I PLP-dependent aspartate aminotransferase-like (Major domain)"/>
    <property type="match status" value="1"/>
</dbReference>
<reference evidence="12 13" key="1">
    <citation type="submission" date="2015-07" db="EMBL/GenBank/DDBJ databases">
        <authorList>
            <person name="Noorani M."/>
        </authorList>
    </citation>
    <scope>NUCLEOTIDE SEQUENCE [LARGE SCALE GENOMIC DNA]</scope>
    <source>
        <strain evidence="12">BBA 69670</strain>
    </source>
</reference>
<dbReference type="GO" id="GO:0004760">
    <property type="term" value="F:L-serine-pyruvate transaminase activity"/>
    <property type="evidence" value="ECO:0007669"/>
    <property type="project" value="TreeGrafter"/>
</dbReference>
<dbReference type="PIRSF" id="PIRSF000524">
    <property type="entry name" value="SPT"/>
    <property type="match status" value="1"/>
</dbReference>
<name>A0A0K6G8S5_9AGAM</name>
<evidence type="ECO:0000256" key="6">
    <source>
        <dbReference type="ARBA" id="ARBA00022898"/>
    </source>
</evidence>
<dbReference type="Pfam" id="PF00266">
    <property type="entry name" value="Aminotran_5"/>
    <property type="match status" value="1"/>
</dbReference>
<dbReference type="PROSITE" id="PS00595">
    <property type="entry name" value="AA_TRANSFER_CLASS_5"/>
    <property type="match status" value="1"/>
</dbReference>
<dbReference type="GO" id="GO:0019265">
    <property type="term" value="P:glycine biosynthetic process, by transamination of glyoxylate"/>
    <property type="evidence" value="ECO:0007669"/>
    <property type="project" value="TreeGrafter"/>
</dbReference>
<evidence type="ECO:0000313" key="13">
    <source>
        <dbReference type="Proteomes" id="UP000044841"/>
    </source>
</evidence>
<dbReference type="GO" id="GO:0005777">
    <property type="term" value="C:peroxisome"/>
    <property type="evidence" value="ECO:0007669"/>
    <property type="project" value="TreeGrafter"/>
</dbReference>
<dbReference type="InterPro" id="IPR015424">
    <property type="entry name" value="PyrdxlP-dep_Trfase"/>
</dbReference>
<evidence type="ECO:0000313" key="12">
    <source>
        <dbReference type="EMBL" id="CUA74890.1"/>
    </source>
</evidence>
<keyword evidence="5" id="KW-0808">Transferase</keyword>
<protein>
    <recommendedName>
        <fullName evidence="3">alanine--glyoxylate transaminase</fullName>
        <ecNumber evidence="3">2.6.1.44</ecNumber>
    </recommendedName>
</protein>
<feature type="domain" description="Aminotransferase class V" evidence="11">
    <location>
        <begin position="49"/>
        <end position="367"/>
    </location>
</feature>
<gene>
    <name evidence="12" type="ORF">RSOLAG22IIIB_11563</name>
</gene>
<dbReference type="Proteomes" id="UP000044841">
    <property type="component" value="Unassembled WGS sequence"/>
</dbReference>
<evidence type="ECO:0000256" key="10">
    <source>
        <dbReference type="RuleBase" id="RU004504"/>
    </source>
</evidence>
<dbReference type="AlphaFoldDB" id="A0A0K6G8S5"/>
<evidence type="ECO:0000256" key="1">
    <source>
        <dbReference type="ARBA" id="ARBA00001933"/>
    </source>
</evidence>
<dbReference type="GO" id="GO:0008453">
    <property type="term" value="F:alanine-glyoxylate transaminase activity"/>
    <property type="evidence" value="ECO:0007669"/>
    <property type="project" value="UniProtKB-EC"/>
</dbReference>
<feature type="binding site" evidence="7">
    <location>
        <position position="376"/>
    </location>
    <ligand>
        <name>substrate</name>
    </ligand>
</feature>
<dbReference type="PANTHER" id="PTHR21152:SF24">
    <property type="entry name" value="ALANINE--GLYOXYLATE AMINOTRANSFERASE 1"/>
    <property type="match status" value="1"/>
</dbReference>
<keyword evidence="4" id="KW-0032">Aminotransferase</keyword>
<evidence type="ECO:0000256" key="2">
    <source>
        <dbReference type="ARBA" id="ARBA00009236"/>
    </source>
</evidence>
<evidence type="ECO:0000256" key="9">
    <source>
        <dbReference type="RuleBase" id="RU004075"/>
    </source>
</evidence>
<evidence type="ECO:0000259" key="11">
    <source>
        <dbReference type="Pfam" id="PF00266"/>
    </source>
</evidence>
<dbReference type="PANTHER" id="PTHR21152">
    <property type="entry name" value="AMINOTRANSFERASE CLASS V"/>
    <property type="match status" value="1"/>
</dbReference>
<dbReference type="InterPro" id="IPR015421">
    <property type="entry name" value="PyrdxlP-dep_Trfase_major"/>
</dbReference>
<dbReference type="EC" id="2.6.1.44" evidence="3"/>
<dbReference type="InterPro" id="IPR015422">
    <property type="entry name" value="PyrdxlP-dep_Trfase_small"/>
</dbReference>
<evidence type="ECO:0000256" key="7">
    <source>
        <dbReference type="PIRSR" id="PIRSR000524-1"/>
    </source>
</evidence>
<comment type="similarity">
    <text evidence="2 9">Belongs to the class-V pyridoxal-phosphate-dependent aminotransferase family.</text>
</comment>
<keyword evidence="6 8" id="KW-0663">Pyridoxal phosphate</keyword>
<feature type="modified residue" description="N6-(pyridoxal phosphate)lysine" evidence="8">
    <location>
        <position position="222"/>
    </location>
</feature>
<dbReference type="SUPFAM" id="SSF53383">
    <property type="entry name" value="PLP-dependent transferases"/>
    <property type="match status" value="1"/>
</dbReference>
<dbReference type="InterPro" id="IPR024169">
    <property type="entry name" value="SP_NH2Trfase/AEP_transaminase"/>
</dbReference>
<keyword evidence="13" id="KW-1185">Reference proteome</keyword>
<dbReference type="InterPro" id="IPR020578">
    <property type="entry name" value="Aminotrans_V_PyrdxlP_BS"/>
</dbReference>
<proteinExistence type="inferred from homology"/>
<organism evidence="12 13">
    <name type="scientific">Rhizoctonia solani</name>
    <dbReference type="NCBI Taxonomy" id="456999"/>
    <lineage>
        <taxon>Eukaryota</taxon>
        <taxon>Fungi</taxon>
        <taxon>Dikarya</taxon>
        <taxon>Basidiomycota</taxon>
        <taxon>Agaricomycotina</taxon>
        <taxon>Agaricomycetes</taxon>
        <taxon>Cantharellales</taxon>
        <taxon>Ceratobasidiaceae</taxon>
        <taxon>Rhizoctonia</taxon>
    </lineage>
</organism>